<reference evidence="6 7" key="1">
    <citation type="journal article" date="2019" name="Gigascience">
        <title>Whole-genome sequence of the oriental lung fluke Paragonimus westermani.</title>
        <authorList>
            <person name="Oey H."/>
            <person name="Zakrzewski M."/>
            <person name="Narain K."/>
            <person name="Devi K.R."/>
            <person name="Agatsuma T."/>
            <person name="Nawaratna S."/>
            <person name="Gobert G.N."/>
            <person name="Jones M.K."/>
            <person name="Ragan M.A."/>
            <person name="McManus D.P."/>
            <person name="Krause L."/>
        </authorList>
    </citation>
    <scope>NUCLEOTIDE SEQUENCE [LARGE SCALE GENOMIC DNA]</scope>
    <source>
        <strain evidence="6 7">IND2009</strain>
    </source>
</reference>
<gene>
    <name evidence="6" type="ORF">DEA37_0006615</name>
</gene>
<dbReference type="Proteomes" id="UP000324629">
    <property type="component" value="Unassembled WGS sequence"/>
</dbReference>
<dbReference type="AlphaFoldDB" id="A0A5J4P0Y0"/>
<dbReference type="InterPro" id="IPR012677">
    <property type="entry name" value="Nucleotide-bd_a/b_plait_sf"/>
</dbReference>
<dbReference type="Gene3D" id="3.30.70.330">
    <property type="match status" value="1"/>
</dbReference>
<keyword evidence="7" id="KW-1185">Reference proteome</keyword>
<comment type="caution">
    <text evidence="6">The sequence shown here is derived from an EMBL/GenBank/DDBJ whole genome shotgun (WGS) entry which is preliminary data.</text>
</comment>
<feature type="domain" description="RRM" evidence="5">
    <location>
        <begin position="144"/>
        <end position="226"/>
    </location>
</feature>
<sequence length="552" mass="58206">MFIRIVREWGVKPVRTTNLVSETRHNNWASARKRWLVNVCTRVWPLRHLNLLITFGKTVSMTSMLPPKLPPHTPSIHTPNVQARISTSTSESNHNDHEQNLKFEDTTVTANLTEDSMMILSQSVDSLHTLATNGGADESEHQVRTVFVSGLPLDAKPRELYLLFRSFKGYQSSTLKPAGKNGKLTAPVGFVTFESREQAEEAMTKLQGVKFDPEGNQHMRLEFARTNTKVTKPKFNTSPGGFCGSNQTMNAAQAGFGQHSVPVTCPASLVAAGGLSGLVTGLQPSLFPHLANAGGTGPFDPSSAIFATSDAVAAAAAAAAHWNPLHGTQPIASAYENATYLASAAGLLQAGNFRTLIPGNFNLTMGTTSTTPSLQMVQAALAQANAAAALGASGSPVSAANCSGSLLSISPSQQHQQLSPVISVAGTVPISNSSPIGGGSRTSPITVSRAHTIPANSFGAAQHPTQAQMNSFMAQLHQQQTLATVHASHQPQAYHQSFGFAPTTTGFPPQMAAAAIGLLGGYNSLVKELTGSEVQLPSGLPAYHQNVKLLVG</sequence>
<dbReference type="GO" id="GO:0003723">
    <property type="term" value="F:RNA binding"/>
    <property type="evidence" value="ECO:0007669"/>
    <property type="project" value="UniProtKB-UniRule"/>
</dbReference>
<dbReference type="InterPro" id="IPR000504">
    <property type="entry name" value="RRM_dom"/>
</dbReference>
<dbReference type="CDD" id="cd12420">
    <property type="entry name" value="RRM_RBPMS_like"/>
    <property type="match status" value="1"/>
</dbReference>
<dbReference type="PANTHER" id="PTHR10501">
    <property type="entry name" value="U1 SMALL NUCLEAR RIBONUCLEOPROTEIN A/U2 SMALL NUCLEAR RIBONUCLEOPROTEIN B"/>
    <property type="match status" value="1"/>
</dbReference>
<evidence type="ECO:0000256" key="2">
    <source>
        <dbReference type="ARBA" id="ARBA00022884"/>
    </source>
</evidence>
<protein>
    <recommendedName>
        <fullName evidence="5">RRM domain-containing protein</fullName>
    </recommendedName>
</protein>
<evidence type="ECO:0000313" key="7">
    <source>
        <dbReference type="Proteomes" id="UP000324629"/>
    </source>
</evidence>
<dbReference type="SUPFAM" id="SSF54928">
    <property type="entry name" value="RNA-binding domain, RBD"/>
    <property type="match status" value="1"/>
</dbReference>
<accession>A0A5J4P0Y0</accession>
<dbReference type="SMART" id="SM00360">
    <property type="entry name" value="RRM"/>
    <property type="match status" value="1"/>
</dbReference>
<organism evidence="6 7">
    <name type="scientific">Paragonimus westermani</name>
    <dbReference type="NCBI Taxonomy" id="34504"/>
    <lineage>
        <taxon>Eukaryota</taxon>
        <taxon>Metazoa</taxon>
        <taxon>Spiralia</taxon>
        <taxon>Lophotrochozoa</taxon>
        <taxon>Platyhelminthes</taxon>
        <taxon>Trematoda</taxon>
        <taxon>Digenea</taxon>
        <taxon>Plagiorchiida</taxon>
        <taxon>Troglotremata</taxon>
        <taxon>Troglotrematidae</taxon>
        <taxon>Paragonimus</taxon>
    </lineage>
</organism>
<dbReference type="Pfam" id="PF00076">
    <property type="entry name" value="RRM_1"/>
    <property type="match status" value="1"/>
</dbReference>
<keyword evidence="2 4" id="KW-0694">RNA-binding</keyword>
<dbReference type="EMBL" id="QNGE01000184">
    <property type="protein sequence ID" value="KAA3681524.1"/>
    <property type="molecule type" value="Genomic_DNA"/>
</dbReference>
<name>A0A5J4P0Y0_9TREM</name>
<evidence type="ECO:0000259" key="5">
    <source>
        <dbReference type="PROSITE" id="PS50102"/>
    </source>
</evidence>
<keyword evidence="3" id="KW-0539">Nucleus</keyword>
<dbReference type="InterPro" id="IPR035979">
    <property type="entry name" value="RBD_domain_sf"/>
</dbReference>
<evidence type="ECO:0000256" key="1">
    <source>
        <dbReference type="ARBA" id="ARBA00004123"/>
    </source>
</evidence>
<dbReference type="PROSITE" id="PS50102">
    <property type="entry name" value="RRM"/>
    <property type="match status" value="1"/>
</dbReference>
<dbReference type="FunFam" id="3.30.70.330:FF:000037">
    <property type="entry name" value="RNA-binding protein with multiple splicing 2"/>
    <property type="match status" value="1"/>
</dbReference>
<proteinExistence type="predicted"/>
<evidence type="ECO:0000256" key="3">
    <source>
        <dbReference type="ARBA" id="ARBA00023242"/>
    </source>
</evidence>
<comment type="subcellular location">
    <subcellularLocation>
        <location evidence="1">Nucleus</location>
    </subcellularLocation>
</comment>
<dbReference type="GO" id="GO:0005634">
    <property type="term" value="C:nucleus"/>
    <property type="evidence" value="ECO:0007669"/>
    <property type="project" value="UniProtKB-SubCell"/>
</dbReference>
<evidence type="ECO:0000313" key="6">
    <source>
        <dbReference type="EMBL" id="KAA3681524.1"/>
    </source>
</evidence>
<evidence type="ECO:0000256" key="4">
    <source>
        <dbReference type="PROSITE-ProRule" id="PRU00176"/>
    </source>
</evidence>